<comment type="cofactor">
    <cofactor evidence="1">
        <name>FAD</name>
        <dbReference type="ChEBI" id="CHEBI:57692"/>
    </cofactor>
</comment>
<dbReference type="InterPro" id="IPR003097">
    <property type="entry name" value="CysJ-like_FAD-binding"/>
</dbReference>
<dbReference type="SUPFAM" id="SSF63380">
    <property type="entry name" value="Riboflavin synthase domain-like"/>
    <property type="match status" value="1"/>
</dbReference>
<dbReference type="InterPro" id="IPR039261">
    <property type="entry name" value="FNR_nucleotide-bd"/>
</dbReference>
<dbReference type="Proteomes" id="UP000485058">
    <property type="component" value="Unassembled WGS sequence"/>
</dbReference>
<reference evidence="7 8" key="1">
    <citation type="submission" date="2020-02" db="EMBL/GenBank/DDBJ databases">
        <title>Draft genome sequence of Haematococcus lacustris strain NIES-144.</title>
        <authorList>
            <person name="Morimoto D."/>
            <person name="Nakagawa S."/>
            <person name="Yoshida T."/>
            <person name="Sawayama S."/>
        </authorList>
    </citation>
    <scope>NUCLEOTIDE SEQUENCE [LARGE SCALE GENOMIC DNA]</scope>
    <source>
        <strain evidence="7 8">NIES-144</strain>
    </source>
</reference>
<dbReference type="GO" id="GO:0010181">
    <property type="term" value="F:FMN binding"/>
    <property type="evidence" value="ECO:0007669"/>
    <property type="project" value="TreeGrafter"/>
</dbReference>
<dbReference type="Gene3D" id="1.20.990.10">
    <property type="entry name" value="NADPH-cytochrome p450 Reductase, Chain A, domain 3"/>
    <property type="match status" value="1"/>
</dbReference>
<keyword evidence="8" id="KW-1185">Reference proteome</keyword>
<evidence type="ECO:0000313" key="8">
    <source>
        <dbReference type="Proteomes" id="UP000485058"/>
    </source>
</evidence>
<keyword evidence="4" id="KW-0560">Oxidoreductase</keyword>
<proteinExistence type="predicted"/>
<dbReference type="GO" id="GO:0050660">
    <property type="term" value="F:flavin adenine dinucleotide binding"/>
    <property type="evidence" value="ECO:0007669"/>
    <property type="project" value="TreeGrafter"/>
</dbReference>
<name>A0A699Z7I3_HAELA</name>
<feature type="domain" description="Oxidoreductase FAD/NAD(P)-binding" evidence="5">
    <location>
        <begin position="190"/>
        <end position="268"/>
    </location>
</feature>
<evidence type="ECO:0000259" key="6">
    <source>
        <dbReference type="Pfam" id="PF00667"/>
    </source>
</evidence>
<dbReference type="Pfam" id="PF00667">
    <property type="entry name" value="FAD_binding_1"/>
    <property type="match status" value="1"/>
</dbReference>
<dbReference type="GO" id="GO:0005829">
    <property type="term" value="C:cytosol"/>
    <property type="evidence" value="ECO:0007669"/>
    <property type="project" value="TreeGrafter"/>
</dbReference>
<dbReference type="AlphaFoldDB" id="A0A699Z7I3"/>
<gene>
    <name evidence="7" type="ORF">HaLaN_14205</name>
</gene>
<protein>
    <recommendedName>
        <fullName evidence="9">FAD-binding FR-type domain-containing protein</fullName>
    </recommendedName>
</protein>
<evidence type="ECO:0000256" key="3">
    <source>
        <dbReference type="ARBA" id="ARBA00022827"/>
    </source>
</evidence>
<dbReference type="InterPro" id="IPR001709">
    <property type="entry name" value="Flavoprot_Pyr_Nucl_cyt_Rdtase"/>
</dbReference>
<evidence type="ECO:0000256" key="2">
    <source>
        <dbReference type="ARBA" id="ARBA00022630"/>
    </source>
</evidence>
<sequence>RETASWSDRNVLHLELDTNGSGMRYKEGDSLGVLPENSPSLVDATLAALGLSADTVISVAGLEAGSKNPLPHLPHRCSLGWALTHCIDLAAACQRKSVLRLLAEHCSDQGHKRTLLFLTARAALGPASAPTASSESGTSAGAGAQALGSCSNGSLSKAASADAPAPKIAVFLKRARDFSHPADLCTPLIMIGPGTGVAPFRGFLLTRKALRAQAAAQVPPPTVGQSWLYFGCRRPDEDFLYRQELEALQADGSLTHLRTAFSRAQKHKPKSCGYGASLL</sequence>
<dbReference type="InterPro" id="IPR001433">
    <property type="entry name" value="OxRdtase_FAD/NAD-bd"/>
</dbReference>
<evidence type="ECO:0000256" key="1">
    <source>
        <dbReference type="ARBA" id="ARBA00001974"/>
    </source>
</evidence>
<comment type="caution">
    <text evidence="7">The sequence shown here is derived from an EMBL/GenBank/DDBJ whole genome shotgun (WGS) entry which is preliminary data.</text>
</comment>
<dbReference type="EMBL" id="BLLF01001165">
    <property type="protein sequence ID" value="GFH17545.1"/>
    <property type="molecule type" value="Genomic_DNA"/>
</dbReference>
<dbReference type="PANTHER" id="PTHR19384:SF84">
    <property type="entry name" value="METHIONINE SYNTHASE REDUCTASE"/>
    <property type="match status" value="1"/>
</dbReference>
<feature type="non-terminal residue" evidence="7">
    <location>
        <position position="1"/>
    </location>
</feature>
<organism evidence="7 8">
    <name type="scientific">Haematococcus lacustris</name>
    <name type="common">Green alga</name>
    <name type="synonym">Haematococcus pluvialis</name>
    <dbReference type="NCBI Taxonomy" id="44745"/>
    <lineage>
        <taxon>Eukaryota</taxon>
        <taxon>Viridiplantae</taxon>
        <taxon>Chlorophyta</taxon>
        <taxon>core chlorophytes</taxon>
        <taxon>Chlorophyceae</taxon>
        <taxon>CS clade</taxon>
        <taxon>Chlamydomonadales</taxon>
        <taxon>Haematococcaceae</taxon>
        <taxon>Haematococcus</taxon>
    </lineage>
</organism>
<dbReference type="Pfam" id="PF00175">
    <property type="entry name" value="NAD_binding_1"/>
    <property type="match status" value="1"/>
</dbReference>
<evidence type="ECO:0000256" key="4">
    <source>
        <dbReference type="ARBA" id="ARBA00023002"/>
    </source>
</evidence>
<dbReference type="InterPro" id="IPR023173">
    <property type="entry name" value="NADPH_Cyt_P450_Rdtase_alpha"/>
</dbReference>
<feature type="domain" description="Sulfite reductase [NADPH] flavoprotein alpha-component-like FAD-binding" evidence="6">
    <location>
        <begin position="5"/>
        <end position="121"/>
    </location>
</feature>
<keyword evidence="2" id="KW-0285">Flavoprotein</keyword>
<dbReference type="PANTHER" id="PTHR19384">
    <property type="entry name" value="NITRIC OXIDE SYNTHASE-RELATED"/>
    <property type="match status" value="1"/>
</dbReference>
<dbReference type="SUPFAM" id="SSF52343">
    <property type="entry name" value="Ferredoxin reductase-like, C-terminal NADP-linked domain"/>
    <property type="match status" value="1"/>
</dbReference>
<evidence type="ECO:0000313" key="7">
    <source>
        <dbReference type="EMBL" id="GFH17545.1"/>
    </source>
</evidence>
<keyword evidence="3" id="KW-0274">FAD</keyword>
<dbReference type="PRINTS" id="PR00371">
    <property type="entry name" value="FPNCR"/>
</dbReference>
<dbReference type="GO" id="GO:0030586">
    <property type="term" value="F:[methionine synthase] reductase (NADPH) activity"/>
    <property type="evidence" value="ECO:0007669"/>
    <property type="project" value="TreeGrafter"/>
</dbReference>
<accession>A0A699Z7I3</accession>
<dbReference type="GO" id="GO:0009086">
    <property type="term" value="P:methionine biosynthetic process"/>
    <property type="evidence" value="ECO:0007669"/>
    <property type="project" value="TreeGrafter"/>
</dbReference>
<evidence type="ECO:0000259" key="5">
    <source>
        <dbReference type="Pfam" id="PF00175"/>
    </source>
</evidence>
<dbReference type="Gene3D" id="3.40.50.80">
    <property type="entry name" value="Nucleotide-binding domain of ferredoxin-NADP reductase (FNR) module"/>
    <property type="match status" value="1"/>
</dbReference>
<evidence type="ECO:0008006" key="9">
    <source>
        <dbReference type="Google" id="ProtNLM"/>
    </source>
</evidence>
<dbReference type="InterPro" id="IPR017938">
    <property type="entry name" value="Riboflavin_synthase-like_b-brl"/>
</dbReference>
<dbReference type="GO" id="GO:0050667">
    <property type="term" value="P:homocysteine metabolic process"/>
    <property type="evidence" value="ECO:0007669"/>
    <property type="project" value="TreeGrafter"/>
</dbReference>